<evidence type="ECO:0000256" key="6">
    <source>
        <dbReference type="ARBA" id="ARBA00022723"/>
    </source>
</evidence>
<feature type="binding site" evidence="14">
    <location>
        <position position="178"/>
    </location>
    <ligand>
        <name>NAD(+)</name>
        <dbReference type="ChEBI" id="CHEBI:57540"/>
    </ligand>
</feature>
<evidence type="ECO:0000256" key="12">
    <source>
        <dbReference type="ARBA" id="ARBA00034005"/>
    </source>
</evidence>
<gene>
    <name evidence="14" type="primary">ligA</name>
    <name evidence="16" type="ORF">CH330_02200</name>
</gene>
<dbReference type="Gene3D" id="1.10.150.20">
    <property type="entry name" value="5' to 3' exonuclease, C-terminal subdomain"/>
    <property type="match status" value="2"/>
</dbReference>
<dbReference type="NCBIfam" id="TIGR00575">
    <property type="entry name" value="dnlj"/>
    <property type="match status" value="1"/>
</dbReference>
<dbReference type="HAMAP" id="MF_01588">
    <property type="entry name" value="DNA_ligase_A"/>
    <property type="match status" value="1"/>
</dbReference>
<keyword evidence="11 14" id="KW-0234">DNA repair</keyword>
<dbReference type="SMART" id="SM00532">
    <property type="entry name" value="LIGANc"/>
    <property type="match status" value="1"/>
</dbReference>
<dbReference type="Gene3D" id="3.40.50.10190">
    <property type="entry name" value="BRCT domain"/>
    <property type="match status" value="1"/>
</dbReference>
<dbReference type="SMART" id="SM00278">
    <property type="entry name" value="HhH1"/>
    <property type="match status" value="3"/>
</dbReference>
<keyword evidence="8 14" id="KW-0862">Zinc</keyword>
<dbReference type="EC" id="6.5.1.2" evidence="2 14"/>
<evidence type="ECO:0000256" key="8">
    <source>
        <dbReference type="ARBA" id="ARBA00022833"/>
    </source>
</evidence>
<dbReference type="InterPro" id="IPR004150">
    <property type="entry name" value="NAD_DNA_ligase_OB"/>
</dbReference>
<dbReference type="InterPro" id="IPR012340">
    <property type="entry name" value="NA-bd_OB-fold"/>
</dbReference>
<comment type="cofactor">
    <cofactor evidence="14">
        <name>Mg(2+)</name>
        <dbReference type="ChEBI" id="CHEBI:18420"/>
    </cofactor>
    <cofactor evidence="14">
        <name>Mn(2+)</name>
        <dbReference type="ChEBI" id="CHEBI:29035"/>
    </cofactor>
</comment>
<dbReference type="SUPFAM" id="SSF47781">
    <property type="entry name" value="RuvA domain 2-like"/>
    <property type="match status" value="1"/>
</dbReference>
<reference evidence="16 17" key="1">
    <citation type="submission" date="2017-07" db="EMBL/GenBank/DDBJ databases">
        <title>Recovery of genomes from metagenomes via a dereplication, aggregation, and scoring strategy.</title>
        <authorList>
            <person name="Sieber C.M."/>
            <person name="Probst A.J."/>
            <person name="Sharrar A."/>
            <person name="Thomas B.C."/>
            <person name="Hess M."/>
            <person name="Tringe S.G."/>
            <person name="Banfield J.F."/>
        </authorList>
    </citation>
    <scope>NUCLEOTIDE SEQUENCE [LARGE SCALE GENOMIC DNA]</scope>
    <source>
        <strain evidence="16">JGI_Cruoil_03_51_56</strain>
    </source>
</reference>
<dbReference type="NCBIfam" id="NF005932">
    <property type="entry name" value="PRK07956.1"/>
    <property type="match status" value="1"/>
</dbReference>
<dbReference type="Pfam" id="PF03120">
    <property type="entry name" value="OB_DNA_ligase"/>
    <property type="match status" value="1"/>
</dbReference>
<feature type="binding site" evidence="14">
    <location>
        <position position="415"/>
    </location>
    <ligand>
        <name>Zn(2+)</name>
        <dbReference type="ChEBI" id="CHEBI:29105"/>
    </ligand>
</feature>
<dbReference type="Pfam" id="PF01653">
    <property type="entry name" value="DNA_ligase_aden"/>
    <property type="match status" value="1"/>
</dbReference>
<dbReference type="AlphaFoldDB" id="A0A235BWB1"/>
<dbReference type="SMART" id="SM00292">
    <property type="entry name" value="BRCT"/>
    <property type="match status" value="1"/>
</dbReference>
<dbReference type="InterPro" id="IPR003583">
    <property type="entry name" value="Hlx-hairpin-Hlx_DNA-bd_motif"/>
</dbReference>
<evidence type="ECO:0000256" key="13">
    <source>
        <dbReference type="ARBA" id="ARBA00060881"/>
    </source>
</evidence>
<dbReference type="InterPro" id="IPR041663">
    <property type="entry name" value="DisA/LigA_HHH"/>
</dbReference>
<dbReference type="Gene3D" id="2.40.50.140">
    <property type="entry name" value="Nucleic acid-binding proteins"/>
    <property type="match status" value="1"/>
</dbReference>
<protein>
    <recommendedName>
        <fullName evidence="3 14">DNA ligase</fullName>
        <ecNumber evidence="2 14">6.5.1.2</ecNumber>
    </recommendedName>
    <alternativeName>
        <fullName evidence="14">Polydeoxyribonucleotide synthase [NAD(+)]</fullName>
    </alternativeName>
</protein>
<dbReference type="GO" id="GO:0003911">
    <property type="term" value="F:DNA ligase (NAD+) activity"/>
    <property type="evidence" value="ECO:0007669"/>
    <property type="project" value="UniProtKB-UniRule"/>
</dbReference>
<dbReference type="InterPro" id="IPR004149">
    <property type="entry name" value="Znf_DNAligase_C4"/>
</dbReference>
<dbReference type="SUPFAM" id="SSF56091">
    <property type="entry name" value="DNA ligase/mRNA capping enzyme, catalytic domain"/>
    <property type="match status" value="1"/>
</dbReference>
<evidence type="ECO:0000313" key="16">
    <source>
        <dbReference type="EMBL" id="OYD16663.1"/>
    </source>
</evidence>
<evidence type="ECO:0000256" key="3">
    <source>
        <dbReference type="ARBA" id="ARBA00013308"/>
    </source>
</evidence>
<evidence type="ECO:0000313" key="17">
    <source>
        <dbReference type="Proteomes" id="UP000215559"/>
    </source>
</evidence>
<comment type="caution">
    <text evidence="14">Lacks conserved residue(s) required for the propagation of feature annotation.</text>
</comment>
<organism evidence="16 17">
    <name type="scientific">candidate division WOR-3 bacterium JGI_Cruoil_03_51_56</name>
    <dbReference type="NCBI Taxonomy" id="1973747"/>
    <lineage>
        <taxon>Bacteria</taxon>
        <taxon>Bacteria division WOR-3</taxon>
    </lineage>
</organism>
<dbReference type="FunFam" id="1.10.150.20:FF:000006">
    <property type="entry name" value="DNA ligase"/>
    <property type="match status" value="1"/>
</dbReference>
<dbReference type="EMBL" id="NOZP01000042">
    <property type="protein sequence ID" value="OYD16663.1"/>
    <property type="molecule type" value="Genomic_DNA"/>
</dbReference>
<evidence type="ECO:0000256" key="7">
    <source>
        <dbReference type="ARBA" id="ARBA00022763"/>
    </source>
</evidence>
<comment type="similarity">
    <text evidence="13 14">Belongs to the NAD-dependent DNA ligase family. LigA subfamily.</text>
</comment>
<dbReference type="InterPro" id="IPR001679">
    <property type="entry name" value="DNA_ligase"/>
</dbReference>
<dbReference type="PANTHER" id="PTHR23389">
    <property type="entry name" value="CHROMOSOME TRANSMISSION FIDELITY FACTOR 18"/>
    <property type="match status" value="1"/>
</dbReference>
<dbReference type="SUPFAM" id="SSF50249">
    <property type="entry name" value="Nucleic acid-binding proteins"/>
    <property type="match status" value="1"/>
</dbReference>
<dbReference type="Pfam" id="PF03119">
    <property type="entry name" value="DNA_ligase_ZBD"/>
    <property type="match status" value="1"/>
</dbReference>
<evidence type="ECO:0000256" key="5">
    <source>
        <dbReference type="ARBA" id="ARBA00022705"/>
    </source>
</evidence>
<feature type="binding site" evidence="14">
    <location>
        <position position="294"/>
    </location>
    <ligand>
        <name>NAD(+)</name>
        <dbReference type="ChEBI" id="CHEBI:57540"/>
    </ligand>
</feature>
<dbReference type="FunFam" id="1.10.287.610:FF:000002">
    <property type="entry name" value="DNA ligase"/>
    <property type="match status" value="1"/>
</dbReference>
<dbReference type="Pfam" id="PF14520">
    <property type="entry name" value="HHH_5"/>
    <property type="match status" value="1"/>
</dbReference>
<dbReference type="GO" id="GO:0046872">
    <property type="term" value="F:metal ion binding"/>
    <property type="evidence" value="ECO:0007669"/>
    <property type="project" value="UniProtKB-KW"/>
</dbReference>
<dbReference type="Pfam" id="PF12826">
    <property type="entry name" value="HHH_2"/>
    <property type="match status" value="1"/>
</dbReference>
<feature type="binding site" evidence="14">
    <location>
        <begin position="34"/>
        <end position="38"/>
    </location>
    <ligand>
        <name>NAD(+)</name>
        <dbReference type="ChEBI" id="CHEBI:57540"/>
    </ligand>
</feature>
<keyword evidence="10 14" id="KW-0520">NAD</keyword>
<feature type="binding site" evidence="14">
    <location>
        <position position="135"/>
    </location>
    <ligand>
        <name>NAD(+)</name>
        <dbReference type="ChEBI" id="CHEBI:57540"/>
    </ligand>
</feature>
<dbReference type="CDD" id="cd17748">
    <property type="entry name" value="BRCT_DNA_ligase_like"/>
    <property type="match status" value="1"/>
</dbReference>
<proteinExistence type="inferred from homology"/>
<keyword evidence="9 14" id="KW-0460">Magnesium</keyword>
<evidence type="ECO:0000256" key="10">
    <source>
        <dbReference type="ARBA" id="ARBA00023027"/>
    </source>
</evidence>
<feature type="binding site" evidence="14">
    <location>
        <position position="412"/>
    </location>
    <ligand>
        <name>Zn(2+)</name>
        <dbReference type="ChEBI" id="CHEBI:29105"/>
    </ligand>
</feature>
<name>A0A235BWB1_UNCW3</name>
<dbReference type="Proteomes" id="UP000215559">
    <property type="component" value="Unassembled WGS sequence"/>
</dbReference>
<dbReference type="GO" id="GO:0003677">
    <property type="term" value="F:DNA binding"/>
    <property type="evidence" value="ECO:0007669"/>
    <property type="project" value="InterPro"/>
</dbReference>
<comment type="function">
    <text evidence="1 14">DNA ligase that catalyzes the formation of phosphodiester linkages between 5'-phosphoryl and 3'-hydroxyl groups in double-stranded DNA using NAD as a coenzyme and as the energy source for the reaction. It is essential for DNA replication and repair of damaged DNA.</text>
</comment>
<dbReference type="GO" id="GO:0006260">
    <property type="term" value="P:DNA replication"/>
    <property type="evidence" value="ECO:0007669"/>
    <property type="project" value="UniProtKB-KW"/>
</dbReference>
<evidence type="ECO:0000256" key="14">
    <source>
        <dbReference type="HAMAP-Rule" id="MF_01588"/>
    </source>
</evidence>
<feature type="domain" description="BRCT" evidence="15">
    <location>
        <begin position="592"/>
        <end position="672"/>
    </location>
</feature>
<feature type="binding site" evidence="14">
    <location>
        <position position="435"/>
    </location>
    <ligand>
        <name>Zn(2+)</name>
        <dbReference type="ChEBI" id="CHEBI:29105"/>
    </ligand>
</feature>
<dbReference type="InterPro" id="IPR013839">
    <property type="entry name" value="DNAligase_adenylation"/>
</dbReference>
<dbReference type="Gene3D" id="3.30.470.30">
    <property type="entry name" value="DNA ligase/mRNA capping enzyme"/>
    <property type="match status" value="1"/>
</dbReference>
<accession>A0A235BWB1</accession>
<dbReference type="Pfam" id="PF00533">
    <property type="entry name" value="BRCT"/>
    <property type="match status" value="1"/>
</dbReference>
<feature type="binding site" evidence="14">
    <location>
        <position position="318"/>
    </location>
    <ligand>
        <name>NAD(+)</name>
        <dbReference type="ChEBI" id="CHEBI:57540"/>
    </ligand>
</feature>
<keyword evidence="14" id="KW-0464">Manganese</keyword>
<dbReference type="Gene3D" id="1.10.287.610">
    <property type="entry name" value="Helix hairpin bin"/>
    <property type="match status" value="1"/>
</dbReference>
<keyword evidence="5 14" id="KW-0235">DNA replication</keyword>
<dbReference type="PIRSF" id="PIRSF001604">
    <property type="entry name" value="LigA"/>
    <property type="match status" value="1"/>
</dbReference>
<feature type="binding site" evidence="14">
    <location>
        <begin position="83"/>
        <end position="84"/>
    </location>
    <ligand>
        <name>NAD(+)</name>
        <dbReference type="ChEBI" id="CHEBI:57540"/>
    </ligand>
</feature>
<evidence type="ECO:0000256" key="4">
    <source>
        <dbReference type="ARBA" id="ARBA00022598"/>
    </source>
</evidence>
<evidence type="ECO:0000256" key="9">
    <source>
        <dbReference type="ARBA" id="ARBA00022842"/>
    </source>
</evidence>
<keyword evidence="6 14" id="KW-0479">Metal-binding</keyword>
<dbReference type="InterPro" id="IPR013840">
    <property type="entry name" value="DNAligase_N"/>
</dbReference>
<dbReference type="InterPro" id="IPR010994">
    <property type="entry name" value="RuvA_2-like"/>
</dbReference>
<dbReference type="CDD" id="cd00114">
    <property type="entry name" value="LIGANc"/>
    <property type="match status" value="1"/>
</dbReference>
<sequence length="672" mass="75296">MTEAQACKEIERLRIEINEHNYRYYVLAQPTVSDYEFDRLLKRLAKLEADFPGLITPDSPTQRVGGEPLHGFEAVTHDPPMLSLDNTYSYDELGEFDMRVRKVVPKPTYLVQLKVDGVAVSLRYEKFRLVRGATRGDGFRGDDITQNIRTISSIPLRLRSIQKGFKGSRVRGFELRGEVYLPRAHFAEINKEREEQGMPVFANPRNAAAGTLKLLDPKAVKKRGLDYFVHTIPRPPARNFDTDKQVLLVLVELGFKIVPESKLLPDIDAVIAYCKEWAGKKAELAYDVDGMVVKLNRFGDREELGMTEKGPRWAVAYKYPPEQAETRIRKIYVNVGRLGTVTPVAEMDPVFISGTTVTHASLHNIDEIERKDIRKGDVVLIHKAGEIIPQVLGVVKEKRKKGTRKFKMPDKCPVCGMKLFREADEVAWRCVNASCPAQIKARLLHFGSRGALDINGIGEKLVEQLVEKGLVKSFADLYSLDSDQLVGLERMGRKSAENLIASLGKSKQRPVTCVLYGLGIRHVGIHAARLLIQRFGSIDRLEKAEFDEIASISGIGPTVAESLKHFFEDRENSRLIERLRKAGLRFVEERIAGPRPLATKKFVLTGALEKLTREQATELIVSLGGTVSSSVSRNTDYVVAGSSPGSKYDKAKTLGIVIMNEQEFLELVGWKG</sequence>
<comment type="caution">
    <text evidence="16">The sequence shown here is derived from an EMBL/GenBank/DDBJ whole genome shotgun (WGS) entry which is preliminary data.</text>
</comment>
<dbReference type="InterPro" id="IPR036420">
    <property type="entry name" value="BRCT_dom_sf"/>
</dbReference>
<keyword evidence="4 14" id="KW-0436">Ligase</keyword>
<dbReference type="PROSITE" id="PS50172">
    <property type="entry name" value="BRCT"/>
    <property type="match status" value="1"/>
</dbReference>
<dbReference type="Gene3D" id="6.20.10.30">
    <property type="match status" value="1"/>
</dbReference>
<comment type="catalytic activity">
    <reaction evidence="12 14">
        <text>NAD(+) + (deoxyribonucleotide)n-3'-hydroxyl + 5'-phospho-(deoxyribonucleotide)m = (deoxyribonucleotide)n+m + AMP + beta-nicotinamide D-nucleotide.</text>
        <dbReference type="EC" id="6.5.1.2"/>
    </reaction>
</comment>
<dbReference type="FunFam" id="1.10.150.20:FF:000007">
    <property type="entry name" value="DNA ligase"/>
    <property type="match status" value="1"/>
</dbReference>
<dbReference type="SUPFAM" id="SSF52113">
    <property type="entry name" value="BRCT domain"/>
    <property type="match status" value="1"/>
</dbReference>
<evidence type="ECO:0000256" key="11">
    <source>
        <dbReference type="ARBA" id="ARBA00023204"/>
    </source>
</evidence>
<evidence type="ECO:0000259" key="15">
    <source>
        <dbReference type="PROSITE" id="PS50172"/>
    </source>
</evidence>
<evidence type="ECO:0000256" key="1">
    <source>
        <dbReference type="ARBA" id="ARBA00004067"/>
    </source>
</evidence>
<evidence type="ECO:0000256" key="2">
    <source>
        <dbReference type="ARBA" id="ARBA00012722"/>
    </source>
</evidence>
<feature type="active site" description="N6-AMP-lysine intermediate" evidence="14">
    <location>
        <position position="114"/>
    </location>
</feature>
<dbReference type="GO" id="GO:0006281">
    <property type="term" value="P:DNA repair"/>
    <property type="evidence" value="ECO:0007669"/>
    <property type="project" value="UniProtKB-KW"/>
</dbReference>
<dbReference type="PANTHER" id="PTHR23389:SF9">
    <property type="entry name" value="DNA LIGASE"/>
    <property type="match status" value="1"/>
</dbReference>
<keyword evidence="7 14" id="KW-0227">DNA damage</keyword>
<dbReference type="GO" id="GO:0005829">
    <property type="term" value="C:cytosol"/>
    <property type="evidence" value="ECO:0007669"/>
    <property type="project" value="TreeGrafter"/>
</dbReference>
<dbReference type="FunFam" id="2.40.50.140:FF:000012">
    <property type="entry name" value="DNA ligase"/>
    <property type="match status" value="1"/>
</dbReference>
<dbReference type="InterPro" id="IPR001357">
    <property type="entry name" value="BRCT_dom"/>
</dbReference>